<protein>
    <submittedName>
        <fullName evidence="2">Uncharacterized protein</fullName>
    </submittedName>
</protein>
<gene>
    <name evidence="2" type="ORF">VFPPC_16800</name>
</gene>
<evidence type="ECO:0000313" key="3">
    <source>
        <dbReference type="Proteomes" id="UP000078397"/>
    </source>
</evidence>
<keyword evidence="1" id="KW-0732">Signal</keyword>
<feature type="chain" id="PRO_5008101166" evidence="1">
    <location>
        <begin position="24"/>
        <end position="130"/>
    </location>
</feature>
<dbReference type="Proteomes" id="UP000078397">
    <property type="component" value="Unassembled WGS sequence"/>
</dbReference>
<dbReference type="GeneID" id="28858547"/>
<feature type="signal peptide" evidence="1">
    <location>
        <begin position="1"/>
        <end position="23"/>
    </location>
</feature>
<reference evidence="2 3" key="1">
    <citation type="journal article" date="2016" name="PLoS Pathog.">
        <title>Biosynthesis of antibiotic leucinostatins in bio-control fungus Purpureocillium lilacinum and their inhibition on phytophthora revealed by genome mining.</title>
        <authorList>
            <person name="Wang G."/>
            <person name="Liu Z."/>
            <person name="Lin R."/>
            <person name="Li E."/>
            <person name="Mao Z."/>
            <person name="Ling J."/>
            <person name="Yang Y."/>
            <person name="Yin W.B."/>
            <person name="Xie B."/>
        </authorList>
    </citation>
    <scope>NUCLEOTIDE SEQUENCE [LARGE SCALE GENOMIC DNA]</scope>
    <source>
        <strain evidence="2">170</strain>
    </source>
</reference>
<proteinExistence type="predicted"/>
<organism evidence="2 3">
    <name type="scientific">Pochonia chlamydosporia 170</name>
    <dbReference type="NCBI Taxonomy" id="1380566"/>
    <lineage>
        <taxon>Eukaryota</taxon>
        <taxon>Fungi</taxon>
        <taxon>Dikarya</taxon>
        <taxon>Ascomycota</taxon>
        <taxon>Pezizomycotina</taxon>
        <taxon>Sordariomycetes</taxon>
        <taxon>Hypocreomycetidae</taxon>
        <taxon>Hypocreales</taxon>
        <taxon>Clavicipitaceae</taxon>
        <taxon>Pochonia</taxon>
    </lineage>
</organism>
<comment type="caution">
    <text evidence="2">The sequence shown here is derived from an EMBL/GenBank/DDBJ whole genome shotgun (WGS) entry which is preliminary data.</text>
</comment>
<dbReference type="KEGG" id="pchm:VFPPC_16800"/>
<evidence type="ECO:0000256" key="1">
    <source>
        <dbReference type="SAM" id="SignalP"/>
    </source>
</evidence>
<name>A0A179F311_METCM</name>
<keyword evidence="3" id="KW-1185">Reference proteome</keyword>
<sequence length="130" mass="14510">MAFGRTPTLLSLMLSQILQKRSGNTPYIQIDNQQPCVWTWSIIASSLCTHVCKPPYPDLGLPFGRVRAFSFLVRSIGHVAPLNHSQPHTISRNEAPFVFLSRSPVVNLSPSPGLPLEGEDIVRNTRNQEF</sequence>
<dbReference type="RefSeq" id="XP_018137773.1">
    <property type="nucleotide sequence ID" value="XM_018294553.1"/>
</dbReference>
<evidence type="ECO:0000313" key="2">
    <source>
        <dbReference type="EMBL" id="OAQ59812.1"/>
    </source>
</evidence>
<dbReference type="AlphaFoldDB" id="A0A179F311"/>
<accession>A0A179F311</accession>
<dbReference type="EMBL" id="LSBJ02000004">
    <property type="protein sequence ID" value="OAQ59812.1"/>
    <property type="molecule type" value="Genomic_DNA"/>
</dbReference>